<dbReference type="PANTHER" id="PTHR36448:SF3">
    <property type="entry name" value="CUPIN TYPE-2 DOMAIN-CONTAINING PROTEIN"/>
    <property type="match status" value="1"/>
</dbReference>
<dbReference type="InterPro" id="IPR006045">
    <property type="entry name" value="Cupin_1"/>
</dbReference>
<proteinExistence type="predicted"/>
<reference evidence="2" key="1">
    <citation type="submission" date="2020-10" db="EMBL/GenBank/DDBJ databases">
        <title>High-Quality Genome Resource of Clonostachys rosea strain S41 by Oxford Nanopore Long-Read Sequencing.</title>
        <authorList>
            <person name="Wang H."/>
        </authorList>
    </citation>
    <scope>NUCLEOTIDE SEQUENCE</scope>
    <source>
        <strain evidence="2">S41</strain>
    </source>
</reference>
<dbReference type="AlphaFoldDB" id="A0A8H7K134"/>
<accession>A0A8H7K134</accession>
<evidence type="ECO:0000259" key="1">
    <source>
        <dbReference type="Pfam" id="PF00190"/>
    </source>
</evidence>
<feature type="domain" description="Cupin type-1" evidence="1">
    <location>
        <begin position="66"/>
        <end position="150"/>
    </location>
</feature>
<dbReference type="InterPro" id="IPR014710">
    <property type="entry name" value="RmlC-like_jellyroll"/>
</dbReference>
<dbReference type="InterPro" id="IPR011051">
    <property type="entry name" value="RmlC_Cupin_sf"/>
</dbReference>
<dbReference type="CDD" id="cd02219">
    <property type="entry name" value="cupin_YjlB-like"/>
    <property type="match status" value="1"/>
</dbReference>
<name>A0A8H7K134_BIOOC</name>
<dbReference type="Pfam" id="PF00190">
    <property type="entry name" value="Cupin_1"/>
    <property type="match status" value="1"/>
</dbReference>
<sequence>MSFPEPILYDIKPTALIPNSLNPLLLYKGVFLKDGKVDAVRALDTFRSNGWDVQWVTRYGRQQRSHYHAHTHEMMIVLSGPGIIRWGSADLSDDPEEHTYGDAYEKTGVEVEVEPGDVFVIPAGVAHKSYNPQAEGEAFGVLTGSARGIESFKPREKVAELPLHGFMMMGAYPVGNSWNWGEGGDDIGNYHKIWNIPNPKYDPLVGANGGIHKYWKQQTYVSKL</sequence>
<comment type="caution">
    <text evidence="2">The sequence shown here is derived from an EMBL/GenBank/DDBJ whole genome shotgun (WGS) entry which is preliminary data.</text>
</comment>
<gene>
    <name evidence="2" type="ORF">IM811_006999</name>
</gene>
<evidence type="ECO:0000313" key="3">
    <source>
        <dbReference type="Proteomes" id="UP000616885"/>
    </source>
</evidence>
<dbReference type="EMBL" id="JADCTT010000019">
    <property type="protein sequence ID" value="KAF9742817.1"/>
    <property type="molecule type" value="Genomic_DNA"/>
</dbReference>
<dbReference type="PANTHER" id="PTHR36448">
    <property type="entry name" value="BLR7373 PROTEIN"/>
    <property type="match status" value="1"/>
</dbReference>
<dbReference type="Proteomes" id="UP000616885">
    <property type="component" value="Unassembled WGS sequence"/>
</dbReference>
<dbReference type="SUPFAM" id="SSF51182">
    <property type="entry name" value="RmlC-like cupins"/>
    <property type="match status" value="1"/>
</dbReference>
<dbReference type="Gene3D" id="2.60.120.10">
    <property type="entry name" value="Jelly Rolls"/>
    <property type="match status" value="1"/>
</dbReference>
<organism evidence="2 3">
    <name type="scientific">Bionectria ochroleuca</name>
    <name type="common">Gliocladium roseum</name>
    <dbReference type="NCBI Taxonomy" id="29856"/>
    <lineage>
        <taxon>Eukaryota</taxon>
        <taxon>Fungi</taxon>
        <taxon>Dikarya</taxon>
        <taxon>Ascomycota</taxon>
        <taxon>Pezizomycotina</taxon>
        <taxon>Sordariomycetes</taxon>
        <taxon>Hypocreomycetidae</taxon>
        <taxon>Hypocreales</taxon>
        <taxon>Bionectriaceae</taxon>
        <taxon>Clonostachys</taxon>
    </lineage>
</organism>
<evidence type="ECO:0000313" key="2">
    <source>
        <dbReference type="EMBL" id="KAF9742817.1"/>
    </source>
</evidence>
<dbReference type="InterPro" id="IPR047121">
    <property type="entry name" value="YjiB-like"/>
</dbReference>
<protein>
    <recommendedName>
        <fullName evidence="1">Cupin type-1 domain-containing protein</fullName>
    </recommendedName>
</protein>